<evidence type="ECO:0000313" key="3">
    <source>
        <dbReference type="Proteomes" id="UP000015101"/>
    </source>
</evidence>
<dbReference type="CTD" id="20207247"/>
<dbReference type="RefSeq" id="XP_009026414.1">
    <property type="nucleotide sequence ID" value="XM_009028166.1"/>
</dbReference>
<dbReference type="PANTHER" id="PTHR45713">
    <property type="entry name" value="FTP DOMAIN-CONTAINING PROTEIN"/>
    <property type="match status" value="1"/>
</dbReference>
<dbReference type="Gene3D" id="3.50.4.10">
    <property type="entry name" value="Hepatocyte Growth Factor"/>
    <property type="match status" value="1"/>
</dbReference>
<dbReference type="EnsemblMetazoa" id="HelroT179325">
    <property type="protein sequence ID" value="HelroP179325"/>
    <property type="gene ID" value="HelroG179325"/>
</dbReference>
<dbReference type="HOGENOM" id="CLU_038742_1_0_1"/>
<gene>
    <name evidence="2" type="primary">20207247</name>
    <name evidence="1" type="ORF">HELRODRAFT_179325</name>
</gene>
<dbReference type="Gene3D" id="2.60.120.260">
    <property type="entry name" value="Galactose-binding domain-like"/>
    <property type="match status" value="2"/>
</dbReference>
<sequence length="422" mass="47811">MVLESSSARLFQGFLVVDGLLEFPFCYSSEVSDHQWIQVDLIWSYLVESVEIYGKSSTNELIVSLRDSTNRRTAPCKNLTSQLANINVTFQCSNPAEHASRYIRVDHYSSPSGNMSICEVVVRGQLDGSNNPRTNLLLKRPALMNSSINATNVLTNKYMLFDATLVVDGIRDVNIDHGHCAHSGEVGFAQNWMQVDMGRDYVVDYIALVSRWTTSNNVPRRVSNFIIGLTSQIATEVPPTRGEYPLCNRYPGAVPKASRVTLQCSANLPAYRYIIAHQAVGAYDGYFSVCELEAYEPMPQMINPHKQLKWNSEENFQLRNYSFVEFPSGRPSFCIARCMALGDFECDSFNFNDQLMICQLNKHRNGFQNESLIFSPDWSFWNATYYNLGRYPVITFCIQESKPTSTEFDSSLHHTLESSITL</sequence>
<dbReference type="SUPFAM" id="SSF57414">
    <property type="entry name" value="Hairpin loop containing domain-like"/>
    <property type="match status" value="1"/>
</dbReference>
<dbReference type="PANTHER" id="PTHR45713:SF6">
    <property type="entry name" value="F5_8 TYPE C DOMAIN-CONTAINING PROTEIN"/>
    <property type="match status" value="1"/>
</dbReference>
<dbReference type="GeneID" id="20207247"/>
<dbReference type="InParanoid" id="T1FEJ8"/>
<dbReference type="EMBL" id="AMQM01006808">
    <property type="status" value="NOT_ANNOTATED_CDS"/>
    <property type="molecule type" value="Genomic_DNA"/>
</dbReference>
<evidence type="ECO:0000313" key="2">
    <source>
        <dbReference type="EnsemblMetazoa" id="HelroP179325"/>
    </source>
</evidence>
<protein>
    <submittedName>
        <fullName evidence="1 2">Uncharacterized protein</fullName>
    </submittedName>
</protein>
<reference evidence="3" key="1">
    <citation type="submission" date="2012-12" db="EMBL/GenBank/DDBJ databases">
        <authorList>
            <person name="Hellsten U."/>
            <person name="Grimwood J."/>
            <person name="Chapman J.A."/>
            <person name="Shapiro H."/>
            <person name="Aerts A."/>
            <person name="Otillar R.P."/>
            <person name="Terry A.Y."/>
            <person name="Boore J.L."/>
            <person name="Simakov O."/>
            <person name="Marletaz F."/>
            <person name="Cho S.-J."/>
            <person name="Edsinger-Gonzales E."/>
            <person name="Havlak P."/>
            <person name="Kuo D.-H."/>
            <person name="Larsson T."/>
            <person name="Lv J."/>
            <person name="Arendt D."/>
            <person name="Savage R."/>
            <person name="Osoegawa K."/>
            <person name="de Jong P."/>
            <person name="Lindberg D.R."/>
            <person name="Seaver E.C."/>
            <person name="Weisblat D.A."/>
            <person name="Putnam N.H."/>
            <person name="Grigoriev I.V."/>
            <person name="Rokhsar D.S."/>
        </authorList>
    </citation>
    <scope>NUCLEOTIDE SEQUENCE</scope>
</reference>
<name>T1FEJ8_HELRO</name>
<dbReference type="OrthoDB" id="6102375at2759"/>
<dbReference type="AlphaFoldDB" id="T1FEJ8"/>
<evidence type="ECO:0000313" key="1">
    <source>
        <dbReference type="EMBL" id="ESN95549.1"/>
    </source>
</evidence>
<dbReference type="Proteomes" id="UP000015101">
    <property type="component" value="Unassembled WGS sequence"/>
</dbReference>
<organism evidence="2 3">
    <name type="scientific">Helobdella robusta</name>
    <name type="common">Californian leech</name>
    <dbReference type="NCBI Taxonomy" id="6412"/>
    <lineage>
        <taxon>Eukaryota</taxon>
        <taxon>Metazoa</taxon>
        <taxon>Spiralia</taxon>
        <taxon>Lophotrochozoa</taxon>
        <taxon>Annelida</taxon>
        <taxon>Clitellata</taxon>
        <taxon>Hirudinea</taxon>
        <taxon>Rhynchobdellida</taxon>
        <taxon>Glossiphoniidae</taxon>
        <taxon>Helobdella</taxon>
    </lineage>
</organism>
<keyword evidence="3" id="KW-1185">Reference proteome</keyword>
<dbReference type="EMBL" id="KB097519">
    <property type="protein sequence ID" value="ESN95549.1"/>
    <property type="molecule type" value="Genomic_DNA"/>
</dbReference>
<proteinExistence type="predicted"/>
<dbReference type="InterPro" id="IPR008979">
    <property type="entry name" value="Galactose-bd-like_sf"/>
</dbReference>
<dbReference type="KEGG" id="hro:HELRODRAFT_179325"/>
<accession>T1FEJ8</accession>
<reference evidence="2" key="3">
    <citation type="submission" date="2015-06" db="UniProtKB">
        <authorList>
            <consortium name="EnsemblMetazoa"/>
        </authorList>
    </citation>
    <scope>IDENTIFICATION</scope>
</reference>
<dbReference type="InterPro" id="IPR051941">
    <property type="entry name" value="BG_Antigen-Binding_Lectin"/>
</dbReference>
<reference evidence="1 3" key="2">
    <citation type="journal article" date="2013" name="Nature">
        <title>Insights into bilaterian evolution from three spiralian genomes.</title>
        <authorList>
            <person name="Simakov O."/>
            <person name="Marletaz F."/>
            <person name="Cho S.J."/>
            <person name="Edsinger-Gonzales E."/>
            <person name="Havlak P."/>
            <person name="Hellsten U."/>
            <person name="Kuo D.H."/>
            <person name="Larsson T."/>
            <person name="Lv J."/>
            <person name="Arendt D."/>
            <person name="Savage R."/>
            <person name="Osoegawa K."/>
            <person name="de Jong P."/>
            <person name="Grimwood J."/>
            <person name="Chapman J.A."/>
            <person name="Shapiro H."/>
            <person name="Aerts A."/>
            <person name="Otillar R.P."/>
            <person name="Terry A.Y."/>
            <person name="Boore J.L."/>
            <person name="Grigoriev I.V."/>
            <person name="Lindberg D.R."/>
            <person name="Seaver E.C."/>
            <person name="Weisblat D.A."/>
            <person name="Putnam N.H."/>
            <person name="Rokhsar D.S."/>
        </authorList>
    </citation>
    <scope>NUCLEOTIDE SEQUENCE</scope>
</reference>
<dbReference type="SUPFAM" id="SSF49785">
    <property type="entry name" value="Galactose-binding domain-like"/>
    <property type="match status" value="2"/>
</dbReference>